<protein>
    <submittedName>
        <fullName evidence="3">GNAT family N-acetyltransferase</fullName>
    </submittedName>
    <submittedName>
        <fullName evidence="2">RimJ/RimL family protein N-acetyltransferase</fullName>
    </submittedName>
</protein>
<sequence length="186" mass="21628">MPELTLRERRPEDFPIQWRWEQAEASPEWKRWDAPYFHERDEPSTLTLGAYTEKRLSQPPAQSSRVLALDDECIGQVSRWEEAPAGGGWWELGLVIYDPRHWGGGLGTRALALWTETTFRETEAHVVMLTTWGGNERMIRAAQRVGYRECGRVPEARLWEGKRWDSVRLAVLRQDWEALQASRPNA</sequence>
<accession>A0AAJ5JZ93</accession>
<dbReference type="Proteomes" id="UP000536909">
    <property type="component" value="Unassembled WGS sequence"/>
</dbReference>
<dbReference type="PANTHER" id="PTHR43415">
    <property type="entry name" value="SPERMIDINE N(1)-ACETYLTRANSFERASE"/>
    <property type="match status" value="1"/>
</dbReference>
<dbReference type="EMBL" id="VBRC01000011">
    <property type="protein sequence ID" value="TLK24200.1"/>
    <property type="molecule type" value="Genomic_DNA"/>
</dbReference>
<dbReference type="InterPro" id="IPR000182">
    <property type="entry name" value="GNAT_dom"/>
</dbReference>
<dbReference type="Proteomes" id="UP000308000">
    <property type="component" value="Unassembled WGS sequence"/>
</dbReference>
<evidence type="ECO:0000259" key="1">
    <source>
        <dbReference type="PROSITE" id="PS51186"/>
    </source>
</evidence>
<reference evidence="2 5" key="2">
    <citation type="submission" date="2020-08" db="EMBL/GenBank/DDBJ databases">
        <title>Genomic Encyclopedia of Type Strains, Phase IV (KMG-IV): sequencing the most valuable type-strain genomes for metagenomic binning, comparative biology and taxonomic classification.</title>
        <authorList>
            <person name="Goeker M."/>
        </authorList>
    </citation>
    <scope>NUCLEOTIDE SEQUENCE [LARGE SCALE GENOMIC DNA]</scope>
    <source>
        <strain evidence="2 5">DSM 105434</strain>
    </source>
</reference>
<comment type="caution">
    <text evidence="3">The sequence shown here is derived from an EMBL/GenBank/DDBJ whole genome shotgun (WGS) entry which is preliminary data.</text>
</comment>
<dbReference type="SUPFAM" id="SSF55729">
    <property type="entry name" value="Acyl-CoA N-acyltransferases (Nat)"/>
    <property type="match status" value="1"/>
</dbReference>
<dbReference type="AlphaFoldDB" id="A0AAJ5JZ93"/>
<reference evidence="3 4" key="1">
    <citation type="submission" date="2019-04" db="EMBL/GenBank/DDBJ databases">
        <title>Deinococcus metalilatus MA1002 mutant No.5.</title>
        <authorList>
            <person name="Park W."/>
            <person name="Park C."/>
        </authorList>
    </citation>
    <scope>NUCLEOTIDE SEQUENCE [LARGE SCALE GENOMIC DNA]</scope>
    <source>
        <strain evidence="3 4">MA1002-m5</strain>
    </source>
</reference>
<dbReference type="RefSeq" id="WP_129119530.1">
    <property type="nucleotide sequence ID" value="NZ_BSUI01000001.1"/>
</dbReference>
<name>A0AAJ5JZ93_9DEIO</name>
<gene>
    <name evidence="3" type="ORF">FCS05_15190</name>
    <name evidence="2" type="ORF">HNQ10_003557</name>
</gene>
<dbReference type="PANTHER" id="PTHR43415:SF4">
    <property type="entry name" value="N-ACETYLTRANSFERASE DOMAIN-CONTAINING PROTEIN"/>
    <property type="match status" value="1"/>
</dbReference>
<evidence type="ECO:0000313" key="4">
    <source>
        <dbReference type="Proteomes" id="UP000308000"/>
    </source>
</evidence>
<evidence type="ECO:0000313" key="2">
    <source>
        <dbReference type="EMBL" id="MBB5296704.1"/>
    </source>
</evidence>
<dbReference type="GO" id="GO:0016747">
    <property type="term" value="F:acyltransferase activity, transferring groups other than amino-acyl groups"/>
    <property type="evidence" value="ECO:0007669"/>
    <property type="project" value="InterPro"/>
</dbReference>
<dbReference type="Gene3D" id="3.40.630.30">
    <property type="match status" value="1"/>
</dbReference>
<dbReference type="CDD" id="cd04301">
    <property type="entry name" value="NAT_SF"/>
    <property type="match status" value="1"/>
</dbReference>
<keyword evidence="5" id="KW-1185">Reference proteome</keyword>
<feature type="domain" description="N-acetyltransferase" evidence="1">
    <location>
        <begin position="4"/>
        <end position="165"/>
    </location>
</feature>
<dbReference type="InterPro" id="IPR016181">
    <property type="entry name" value="Acyl_CoA_acyltransferase"/>
</dbReference>
<organism evidence="3 4">
    <name type="scientific">Deinococcus metallilatus</name>
    <dbReference type="NCBI Taxonomy" id="1211322"/>
    <lineage>
        <taxon>Bacteria</taxon>
        <taxon>Thermotogati</taxon>
        <taxon>Deinococcota</taxon>
        <taxon>Deinococci</taxon>
        <taxon>Deinococcales</taxon>
        <taxon>Deinococcaceae</taxon>
        <taxon>Deinococcus</taxon>
    </lineage>
</organism>
<evidence type="ECO:0000313" key="5">
    <source>
        <dbReference type="Proteomes" id="UP000536909"/>
    </source>
</evidence>
<evidence type="ECO:0000313" key="3">
    <source>
        <dbReference type="EMBL" id="TLK24200.1"/>
    </source>
</evidence>
<dbReference type="PROSITE" id="PS51186">
    <property type="entry name" value="GNAT"/>
    <property type="match status" value="1"/>
</dbReference>
<dbReference type="EMBL" id="JACHFV010000013">
    <property type="protein sequence ID" value="MBB5296704.1"/>
    <property type="molecule type" value="Genomic_DNA"/>
</dbReference>
<proteinExistence type="predicted"/>
<dbReference type="Pfam" id="PF13302">
    <property type="entry name" value="Acetyltransf_3"/>
    <property type="match status" value="1"/>
</dbReference>